<protein>
    <submittedName>
        <fullName evidence="1">Uncharacterized protein</fullName>
    </submittedName>
</protein>
<organism evidence="1">
    <name type="scientific">marine sediment metagenome</name>
    <dbReference type="NCBI Taxonomy" id="412755"/>
    <lineage>
        <taxon>unclassified sequences</taxon>
        <taxon>metagenomes</taxon>
        <taxon>ecological metagenomes</taxon>
    </lineage>
</organism>
<sequence>MEHSPRTSPLLAGIALLGAGLLLYQVKPTVLSLPAPDGKSRRDRGIRRVARKSRDGVASLMPSNLTGSIGRSLIVMGLGLVTIRLLDRFVNEEDALY</sequence>
<reference evidence="1" key="1">
    <citation type="journal article" date="2015" name="Nature">
        <title>Complex archaea that bridge the gap between prokaryotes and eukaryotes.</title>
        <authorList>
            <person name="Spang A."/>
            <person name="Saw J.H."/>
            <person name="Jorgensen S.L."/>
            <person name="Zaremba-Niedzwiedzka K."/>
            <person name="Martijn J."/>
            <person name="Lind A.E."/>
            <person name="van Eijk R."/>
            <person name="Schleper C."/>
            <person name="Guy L."/>
            <person name="Ettema T.J."/>
        </authorList>
    </citation>
    <scope>NUCLEOTIDE SEQUENCE</scope>
</reference>
<evidence type="ECO:0000313" key="1">
    <source>
        <dbReference type="EMBL" id="KKN46510.1"/>
    </source>
</evidence>
<dbReference type="EMBL" id="LAZR01001326">
    <property type="protein sequence ID" value="KKN46510.1"/>
    <property type="molecule type" value="Genomic_DNA"/>
</dbReference>
<proteinExistence type="predicted"/>
<accession>A0A0F9QQM7</accession>
<dbReference type="AlphaFoldDB" id="A0A0F9QQM7"/>
<comment type="caution">
    <text evidence="1">The sequence shown here is derived from an EMBL/GenBank/DDBJ whole genome shotgun (WGS) entry which is preliminary data.</text>
</comment>
<gene>
    <name evidence="1" type="ORF">LCGC14_0672110</name>
</gene>
<name>A0A0F9QQM7_9ZZZZ</name>